<dbReference type="Proteomes" id="UP000033647">
    <property type="component" value="Unassembled WGS sequence"/>
</dbReference>
<feature type="binding site" evidence="6">
    <location>
        <position position="281"/>
    </location>
    <ligand>
        <name>Zn(2+)</name>
        <dbReference type="ChEBI" id="CHEBI:29105"/>
    </ligand>
</feature>
<feature type="transmembrane region" description="Helical" evidence="8">
    <location>
        <begin position="243"/>
        <end position="263"/>
    </location>
</feature>
<feature type="transmembrane region" description="Helical" evidence="8">
    <location>
        <begin position="283"/>
        <end position="303"/>
    </location>
</feature>
<keyword evidence="5 8" id="KW-0472">Membrane</keyword>
<keyword evidence="10" id="KW-1185">Reference proteome</keyword>
<feature type="compositionally biased region" description="Polar residues" evidence="7">
    <location>
        <begin position="1"/>
        <end position="14"/>
    </location>
</feature>
<feature type="binding site" evidence="6">
    <location>
        <position position="285"/>
    </location>
    <ligand>
        <name>Zn(2+)</name>
        <dbReference type="ChEBI" id="CHEBI:29105"/>
    </ligand>
</feature>
<comment type="subcellular location">
    <subcellularLocation>
        <location evidence="1">Membrane</location>
        <topology evidence="1">Multi-pass membrane protein</topology>
    </subcellularLocation>
</comment>
<feature type="transmembrane region" description="Helical" evidence="8">
    <location>
        <begin position="81"/>
        <end position="102"/>
    </location>
</feature>
<keyword evidence="4 8" id="KW-1133">Transmembrane helix</keyword>
<accession>A0A0F4G554</accession>
<evidence type="ECO:0000256" key="1">
    <source>
        <dbReference type="ARBA" id="ARBA00004141"/>
    </source>
</evidence>
<keyword evidence="6" id="KW-0862">Zinc</keyword>
<dbReference type="GO" id="GO:0016020">
    <property type="term" value="C:membrane"/>
    <property type="evidence" value="ECO:0007669"/>
    <property type="project" value="UniProtKB-SubCell"/>
</dbReference>
<proteinExistence type="inferred from homology"/>
<dbReference type="GO" id="GO:0006882">
    <property type="term" value="P:intracellular zinc ion homeostasis"/>
    <property type="evidence" value="ECO:0007669"/>
    <property type="project" value="TreeGrafter"/>
</dbReference>
<gene>
    <name evidence="9" type="ORF">TI39_contig5852g00018</name>
</gene>
<evidence type="ECO:0000256" key="7">
    <source>
        <dbReference type="SAM" id="MobiDB-lite"/>
    </source>
</evidence>
<dbReference type="PANTHER" id="PTHR20855:SF52">
    <property type="entry name" value="ADIPONECTIN RECEPTOR PROTEIN"/>
    <property type="match status" value="1"/>
</dbReference>
<feature type="transmembrane region" description="Helical" evidence="8">
    <location>
        <begin position="181"/>
        <end position="200"/>
    </location>
</feature>
<keyword evidence="3 8" id="KW-0812">Transmembrane</keyword>
<dbReference type="InterPro" id="IPR004254">
    <property type="entry name" value="AdipoR/HlyIII-related"/>
</dbReference>
<evidence type="ECO:0000313" key="9">
    <source>
        <dbReference type="EMBL" id="KJX92424.1"/>
    </source>
</evidence>
<feature type="region of interest" description="Disordered" evidence="7">
    <location>
        <begin position="1"/>
        <end position="24"/>
    </location>
</feature>
<feature type="transmembrane region" description="Helical" evidence="8">
    <location>
        <begin position="153"/>
        <end position="172"/>
    </location>
</feature>
<evidence type="ECO:0000256" key="3">
    <source>
        <dbReference type="ARBA" id="ARBA00022692"/>
    </source>
</evidence>
<evidence type="ECO:0000256" key="8">
    <source>
        <dbReference type="SAM" id="Phobius"/>
    </source>
</evidence>
<sequence>MSTKSSPTTQSSMVKETEEESSTLLQQTEKKVSQAFTILWNDLPHWMRDNHYILSGYRQPSNSYTGSISSIFSLHNESVNIWTHLLGSLVAFLTASILYFTVLPRLPLATSEDVVVLGCYFFGAVVCLGMSATFHTISNHSEAVQKFGNRLDYIGIVVLIWGSFVPSIYYGFSAEPALVRVYWSMITTIGAGTLVVVLYPKFRTPEWRPVRALMFVLMGLSAVIPVIHGVSKYGYAEMENRMGLSYAIGQGVLYIVGAAIYAGRVPERFNPGAFDIWGSSHQIFHVLVVMAAVTHFVGLTKAFDNEHSARTLAGFVEAKGLLPWS</sequence>
<dbReference type="GO" id="GO:0046872">
    <property type="term" value="F:metal ion binding"/>
    <property type="evidence" value="ECO:0007669"/>
    <property type="project" value="UniProtKB-KW"/>
</dbReference>
<evidence type="ECO:0000256" key="4">
    <source>
        <dbReference type="ARBA" id="ARBA00022989"/>
    </source>
</evidence>
<comment type="similarity">
    <text evidence="2">Belongs to the ADIPOR family.</text>
</comment>
<dbReference type="Pfam" id="PF03006">
    <property type="entry name" value="HlyIII"/>
    <property type="match status" value="1"/>
</dbReference>
<feature type="transmembrane region" description="Helical" evidence="8">
    <location>
        <begin position="114"/>
        <end position="133"/>
    </location>
</feature>
<evidence type="ECO:0000256" key="2">
    <source>
        <dbReference type="ARBA" id="ARBA00007018"/>
    </source>
</evidence>
<evidence type="ECO:0000256" key="6">
    <source>
        <dbReference type="PIRSR" id="PIRSR604254-1"/>
    </source>
</evidence>
<organism evidence="9 10">
    <name type="scientific">Zymoseptoria brevis</name>
    <dbReference type="NCBI Taxonomy" id="1047168"/>
    <lineage>
        <taxon>Eukaryota</taxon>
        <taxon>Fungi</taxon>
        <taxon>Dikarya</taxon>
        <taxon>Ascomycota</taxon>
        <taxon>Pezizomycotina</taxon>
        <taxon>Dothideomycetes</taxon>
        <taxon>Dothideomycetidae</taxon>
        <taxon>Mycosphaerellales</taxon>
        <taxon>Mycosphaerellaceae</taxon>
        <taxon>Zymoseptoria</taxon>
    </lineage>
</organism>
<dbReference type="STRING" id="1047168.A0A0F4G554"/>
<feature type="transmembrane region" description="Helical" evidence="8">
    <location>
        <begin position="212"/>
        <end position="231"/>
    </location>
</feature>
<feature type="binding site" evidence="6">
    <location>
        <position position="135"/>
    </location>
    <ligand>
        <name>Zn(2+)</name>
        <dbReference type="ChEBI" id="CHEBI:29105"/>
    </ligand>
</feature>
<dbReference type="EMBL" id="LAFY01005807">
    <property type="protein sequence ID" value="KJX92424.1"/>
    <property type="molecule type" value="Genomic_DNA"/>
</dbReference>
<comment type="caution">
    <text evidence="9">The sequence shown here is derived from an EMBL/GenBank/DDBJ whole genome shotgun (WGS) entry which is preliminary data.</text>
</comment>
<dbReference type="GO" id="GO:0038023">
    <property type="term" value="F:signaling receptor activity"/>
    <property type="evidence" value="ECO:0007669"/>
    <property type="project" value="TreeGrafter"/>
</dbReference>
<dbReference type="PANTHER" id="PTHR20855">
    <property type="entry name" value="ADIPOR/PROGESTIN RECEPTOR-RELATED"/>
    <property type="match status" value="1"/>
</dbReference>
<evidence type="ECO:0000313" key="10">
    <source>
        <dbReference type="Proteomes" id="UP000033647"/>
    </source>
</evidence>
<protein>
    <submittedName>
        <fullName evidence="9">Hemolysin-III channel protein Izh2</fullName>
    </submittedName>
</protein>
<keyword evidence="6" id="KW-0479">Metal-binding</keyword>
<evidence type="ECO:0000256" key="5">
    <source>
        <dbReference type="ARBA" id="ARBA00023136"/>
    </source>
</evidence>
<dbReference type="OrthoDB" id="529367at2759"/>
<reference evidence="9 10" key="1">
    <citation type="submission" date="2015-03" db="EMBL/GenBank/DDBJ databases">
        <title>RNA-seq based gene annotation and comparative genomics of four Zymoseptoria species reveal species-specific pathogenicity related genes and transposable element activity.</title>
        <authorList>
            <person name="Grandaubert J."/>
            <person name="Bhattacharyya A."/>
            <person name="Stukenbrock E.H."/>
        </authorList>
    </citation>
    <scope>NUCLEOTIDE SEQUENCE [LARGE SCALE GENOMIC DNA]</scope>
    <source>
        <strain evidence="9 10">Zb18110</strain>
    </source>
</reference>
<dbReference type="AlphaFoldDB" id="A0A0F4G554"/>
<name>A0A0F4G554_9PEZI</name>